<reference evidence="12 13" key="1">
    <citation type="submission" date="2014-04" db="EMBL/GenBank/DDBJ databases">
        <authorList>
            <consortium name="DOE Joint Genome Institute"/>
            <person name="Kuo A."/>
            <person name="Girlanda M."/>
            <person name="Perotto S."/>
            <person name="Kohler A."/>
            <person name="Nagy L.G."/>
            <person name="Floudas D."/>
            <person name="Copeland A."/>
            <person name="Barry K.W."/>
            <person name="Cichocki N."/>
            <person name="Veneault-Fourrey C."/>
            <person name="LaButti K."/>
            <person name="Lindquist E.A."/>
            <person name="Lipzen A."/>
            <person name="Lundell T."/>
            <person name="Morin E."/>
            <person name="Murat C."/>
            <person name="Sun H."/>
            <person name="Tunlid A."/>
            <person name="Henrissat B."/>
            <person name="Grigoriev I.V."/>
            <person name="Hibbett D.S."/>
            <person name="Martin F."/>
            <person name="Nordberg H.P."/>
            <person name="Cantor M.N."/>
            <person name="Hua S.X."/>
        </authorList>
    </citation>
    <scope>NUCLEOTIDE SEQUENCE [LARGE SCALE GENOMIC DNA]</scope>
    <source>
        <strain evidence="12 13">MUT 4182</strain>
    </source>
</reference>
<evidence type="ECO:0000259" key="11">
    <source>
        <dbReference type="PROSITE" id="PS50305"/>
    </source>
</evidence>
<evidence type="ECO:0000256" key="3">
    <source>
        <dbReference type="ARBA" id="ARBA00006924"/>
    </source>
</evidence>
<keyword evidence="6 9" id="KW-0862">Zinc</keyword>
<dbReference type="InterPro" id="IPR026590">
    <property type="entry name" value="Ssirtuin_cat_dom"/>
</dbReference>
<keyword evidence="13" id="KW-1185">Reference proteome</keyword>
<dbReference type="EMBL" id="KN822983">
    <property type="protein sequence ID" value="KIO29398.1"/>
    <property type="molecule type" value="Genomic_DNA"/>
</dbReference>
<feature type="region of interest" description="Disordered" evidence="10">
    <location>
        <begin position="296"/>
        <end position="333"/>
    </location>
</feature>
<feature type="region of interest" description="Disordered" evidence="10">
    <location>
        <begin position="346"/>
        <end position="437"/>
    </location>
</feature>
<feature type="compositionally biased region" description="Basic and acidic residues" evidence="10">
    <location>
        <begin position="313"/>
        <end position="333"/>
    </location>
</feature>
<dbReference type="GO" id="GO:0046872">
    <property type="term" value="F:metal ion binding"/>
    <property type="evidence" value="ECO:0007669"/>
    <property type="project" value="UniProtKB-KW"/>
</dbReference>
<dbReference type="CDD" id="cd01408">
    <property type="entry name" value="SIRT1"/>
    <property type="match status" value="1"/>
</dbReference>
<keyword evidence="8" id="KW-0496">Mitochondrion</keyword>
<dbReference type="InterPro" id="IPR003000">
    <property type="entry name" value="Sirtuin"/>
</dbReference>
<dbReference type="GO" id="GO:0070403">
    <property type="term" value="F:NAD+ binding"/>
    <property type="evidence" value="ECO:0007669"/>
    <property type="project" value="InterPro"/>
</dbReference>
<evidence type="ECO:0000313" key="13">
    <source>
        <dbReference type="Proteomes" id="UP000054248"/>
    </source>
</evidence>
<keyword evidence="5 9" id="KW-0479">Metal-binding</keyword>
<dbReference type="SUPFAM" id="SSF52467">
    <property type="entry name" value="DHS-like NAD/FAD-binding domain"/>
    <property type="match status" value="1"/>
</dbReference>
<feature type="compositionally biased region" description="Basic and acidic residues" evidence="10">
    <location>
        <begin position="346"/>
        <end position="362"/>
    </location>
</feature>
<dbReference type="STRING" id="1051891.A0A0C3L6D4"/>
<sequence>MSEFVMDRLSQLLGRVKPGDPIVLEGRDIPSIAKFLKSDECKNVFLMVGAGISTSAGIPDFRSPDTGLYANLAKLHLPYPEAVFDIRYFSQNPKPFYTLAAELYPGYYRPTITHSFIRLLAEKGKLYTCFSQNIDTLERRAGVPVEKIFEAHGSFATQRCIKCKTEYPSEEMMQHVKKAEVPHCTSEGCDGVVKPDIVFFGEGLPDTFESAIRNLEEADLLIIMGTSLTVYPFAALRSMVPAKCPRVLINLDRVGDIGARADDVALLMPCDEAVRKLCDEIGDGWTEELERLWAETENSYTPRSAEEPSVIGKGDKEEDKAGKLPKNPHLEDEVARIAKMVEEKMKIGDKQAEPATEDKPAAAEESPPEEPADVSAASARPEPSAAPKGGMETPALVKPAEVGELAGASHPTPHYEDGELSVPQTKPSEEAPEGEEK</sequence>
<dbReference type="Gene3D" id="3.30.1600.10">
    <property type="entry name" value="SIR2/SIRT2 'Small Domain"/>
    <property type="match status" value="1"/>
</dbReference>
<feature type="binding site" evidence="9">
    <location>
        <position position="160"/>
    </location>
    <ligand>
        <name>Zn(2+)</name>
        <dbReference type="ChEBI" id="CHEBI:29105"/>
    </ligand>
</feature>
<dbReference type="PROSITE" id="PS50305">
    <property type="entry name" value="SIRTUIN"/>
    <property type="match status" value="1"/>
</dbReference>
<dbReference type="HOGENOM" id="CLU_023643_0_3_1"/>
<evidence type="ECO:0000256" key="10">
    <source>
        <dbReference type="SAM" id="MobiDB-lite"/>
    </source>
</evidence>
<feature type="active site" description="Proton acceptor" evidence="9">
    <location>
        <position position="152"/>
    </location>
</feature>
<dbReference type="InterPro" id="IPR026591">
    <property type="entry name" value="Sirtuin_cat_small_dom_sf"/>
</dbReference>
<comment type="cofactor">
    <cofactor evidence="1">
        <name>Zn(2+)</name>
        <dbReference type="ChEBI" id="CHEBI:29105"/>
    </cofactor>
</comment>
<evidence type="ECO:0000256" key="4">
    <source>
        <dbReference type="ARBA" id="ARBA00022679"/>
    </source>
</evidence>
<dbReference type="Pfam" id="PF02146">
    <property type="entry name" value="SIR2"/>
    <property type="match status" value="1"/>
</dbReference>
<feature type="compositionally biased region" description="Low complexity" evidence="10">
    <location>
        <begin position="373"/>
        <end position="387"/>
    </location>
</feature>
<dbReference type="GO" id="GO:0017136">
    <property type="term" value="F:histone deacetylase activity, NAD-dependent"/>
    <property type="evidence" value="ECO:0007669"/>
    <property type="project" value="TreeGrafter"/>
</dbReference>
<feature type="binding site" evidence="9">
    <location>
        <position position="184"/>
    </location>
    <ligand>
        <name>Zn(2+)</name>
        <dbReference type="ChEBI" id="CHEBI:29105"/>
    </ligand>
</feature>
<evidence type="ECO:0000313" key="12">
    <source>
        <dbReference type="EMBL" id="KIO29398.1"/>
    </source>
</evidence>
<organism evidence="12 13">
    <name type="scientific">Tulasnella calospora MUT 4182</name>
    <dbReference type="NCBI Taxonomy" id="1051891"/>
    <lineage>
        <taxon>Eukaryota</taxon>
        <taxon>Fungi</taxon>
        <taxon>Dikarya</taxon>
        <taxon>Basidiomycota</taxon>
        <taxon>Agaricomycotina</taxon>
        <taxon>Agaricomycetes</taxon>
        <taxon>Cantharellales</taxon>
        <taxon>Tulasnellaceae</taxon>
        <taxon>Tulasnella</taxon>
    </lineage>
</organism>
<dbReference type="PANTHER" id="PTHR11085">
    <property type="entry name" value="NAD-DEPENDENT PROTEIN DEACYLASE SIRTUIN-5, MITOCHONDRIAL-RELATED"/>
    <property type="match status" value="1"/>
</dbReference>
<dbReference type="AlphaFoldDB" id="A0A0C3L6D4"/>
<comment type="similarity">
    <text evidence="3">Belongs to the sirtuin family. Class I subfamily.</text>
</comment>
<keyword evidence="4" id="KW-0808">Transferase</keyword>
<dbReference type="InterPro" id="IPR050134">
    <property type="entry name" value="NAD-dep_sirtuin_deacylases"/>
</dbReference>
<feature type="domain" description="Deacetylase sirtuin-type" evidence="11">
    <location>
        <begin position="22"/>
        <end position="292"/>
    </location>
</feature>
<evidence type="ECO:0000256" key="5">
    <source>
        <dbReference type="ARBA" id="ARBA00022723"/>
    </source>
</evidence>
<proteinExistence type="inferred from homology"/>
<comment type="subcellular location">
    <subcellularLocation>
        <location evidence="2">Mitochondrion</location>
    </subcellularLocation>
</comment>
<dbReference type="OrthoDB" id="420264at2759"/>
<feature type="binding site" evidence="9">
    <location>
        <position position="163"/>
    </location>
    <ligand>
        <name>Zn(2+)</name>
        <dbReference type="ChEBI" id="CHEBI:29105"/>
    </ligand>
</feature>
<evidence type="ECO:0000256" key="6">
    <source>
        <dbReference type="ARBA" id="ARBA00022833"/>
    </source>
</evidence>
<dbReference type="PANTHER" id="PTHR11085:SF6">
    <property type="entry name" value="NAD-DEPENDENT PROTEIN DEACETYLASE SIRTUIN-2"/>
    <property type="match status" value="1"/>
</dbReference>
<protein>
    <recommendedName>
        <fullName evidence="11">Deacetylase sirtuin-type domain-containing protein</fullName>
    </recommendedName>
</protein>
<name>A0A0C3L6D4_9AGAM</name>
<dbReference type="InterPro" id="IPR029035">
    <property type="entry name" value="DHS-like_NAD/FAD-binding_dom"/>
</dbReference>
<dbReference type="Gene3D" id="3.40.50.1220">
    <property type="entry name" value="TPP-binding domain"/>
    <property type="match status" value="1"/>
</dbReference>
<dbReference type="GO" id="GO:0005739">
    <property type="term" value="C:mitochondrion"/>
    <property type="evidence" value="ECO:0007669"/>
    <property type="project" value="UniProtKB-SubCell"/>
</dbReference>
<dbReference type="Proteomes" id="UP000054248">
    <property type="component" value="Unassembled WGS sequence"/>
</dbReference>
<evidence type="ECO:0000256" key="2">
    <source>
        <dbReference type="ARBA" id="ARBA00004173"/>
    </source>
</evidence>
<dbReference type="GO" id="GO:0005634">
    <property type="term" value="C:nucleus"/>
    <property type="evidence" value="ECO:0007669"/>
    <property type="project" value="TreeGrafter"/>
</dbReference>
<gene>
    <name evidence="12" type="ORF">M407DRAFT_242626</name>
</gene>
<reference evidence="13" key="2">
    <citation type="submission" date="2015-01" db="EMBL/GenBank/DDBJ databases">
        <title>Evolutionary Origins and Diversification of the Mycorrhizal Mutualists.</title>
        <authorList>
            <consortium name="DOE Joint Genome Institute"/>
            <consortium name="Mycorrhizal Genomics Consortium"/>
            <person name="Kohler A."/>
            <person name="Kuo A."/>
            <person name="Nagy L.G."/>
            <person name="Floudas D."/>
            <person name="Copeland A."/>
            <person name="Barry K.W."/>
            <person name="Cichocki N."/>
            <person name="Veneault-Fourrey C."/>
            <person name="LaButti K."/>
            <person name="Lindquist E.A."/>
            <person name="Lipzen A."/>
            <person name="Lundell T."/>
            <person name="Morin E."/>
            <person name="Murat C."/>
            <person name="Riley R."/>
            <person name="Ohm R."/>
            <person name="Sun H."/>
            <person name="Tunlid A."/>
            <person name="Henrissat B."/>
            <person name="Grigoriev I.V."/>
            <person name="Hibbett D.S."/>
            <person name="Martin F."/>
        </authorList>
    </citation>
    <scope>NUCLEOTIDE SEQUENCE [LARGE SCALE GENOMIC DNA]</scope>
    <source>
        <strain evidence="13">MUT 4182</strain>
    </source>
</reference>
<accession>A0A0C3L6D4</accession>
<keyword evidence="7" id="KW-0520">NAD</keyword>
<evidence type="ECO:0000256" key="1">
    <source>
        <dbReference type="ARBA" id="ARBA00001947"/>
    </source>
</evidence>
<evidence type="ECO:0000256" key="7">
    <source>
        <dbReference type="ARBA" id="ARBA00023027"/>
    </source>
</evidence>
<evidence type="ECO:0000256" key="9">
    <source>
        <dbReference type="PROSITE-ProRule" id="PRU00236"/>
    </source>
</evidence>
<feature type="binding site" evidence="9">
    <location>
        <position position="189"/>
    </location>
    <ligand>
        <name>Zn(2+)</name>
        <dbReference type="ChEBI" id="CHEBI:29105"/>
    </ligand>
</feature>
<evidence type="ECO:0000256" key="8">
    <source>
        <dbReference type="ARBA" id="ARBA00023128"/>
    </source>
</evidence>